<name>A0A2H0YUQ8_9BACT</name>
<proteinExistence type="predicted"/>
<protein>
    <submittedName>
        <fullName evidence="1">Uncharacterized protein</fullName>
    </submittedName>
</protein>
<organism evidence="1 2">
    <name type="scientific">Candidatus Kerfeldbacteria bacterium CG08_land_8_20_14_0_20_42_7</name>
    <dbReference type="NCBI Taxonomy" id="2014245"/>
    <lineage>
        <taxon>Bacteria</taxon>
        <taxon>Candidatus Kerfeldiibacteriota</taxon>
    </lineage>
</organism>
<reference evidence="2" key="1">
    <citation type="submission" date="2017-09" db="EMBL/GenBank/DDBJ databases">
        <title>Depth-based differentiation of microbial function through sediment-hosted aquifers and enrichment of novel symbionts in the deep terrestrial subsurface.</title>
        <authorList>
            <person name="Probst A.J."/>
            <person name="Ladd B."/>
            <person name="Jarett J.K."/>
            <person name="Geller-Mcgrath D.E."/>
            <person name="Sieber C.M.K."/>
            <person name="Emerson J.B."/>
            <person name="Anantharaman K."/>
            <person name="Thomas B.C."/>
            <person name="Malmstrom R."/>
            <person name="Stieglmeier M."/>
            <person name="Klingl A."/>
            <person name="Woyke T."/>
            <person name="Ryan C.M."/>
            <person name="Banfield J.F."/>
        </authorList>
    </citation>
    <scope>NUCLEOTIDE SEQUENCE [LARGE SCALE GENOMIC DNA]</scope>
</reference>
<sequence length="129" mass="15160">MKDRKKADENWRKLNEQLVKAMKQDDFGELSRLYSEMASQCHQENKPSFHLQKFSQEMGLRKDLKERILKRVEIFSADGCEECKKHNGEKYTIEEALEKMPLPVKTCKRKIKKSAPDCWCGCSYSPVIE</sequence>
<comment type="caution">
    <text evidence="1">The sequence shown here is derived from an EMBL/GenBank/DDBJ whole genome shotgun (WGS) entry which is preliminary data.</text>
</comment>
<gene>
    <name evidence="1" type="ORF">COT25_02925</name>
</gene>
<dbReference type="EMBL" id="PEXV01000100">
    <property type="protein sequence ID" value="PIS41473.1"/>
    <property type="molecule type" value="Genomic_DNA"/>
</dbReference>
<evidence type="ECO:0000313" key="1">
    <source>
        <dbReference type="EMBL" id="PIS41473.1"/>
    </source>
</evidence>
<evidence type="ECO:0000313" key="2">
    <source>
        <dbReference type="Proteomes" id="UP000228711"/>
    </source>
</evidence>
<accession>A0A2H0YUQ8</accession>
<dbReference type="AlphaFoldDB" id="A0A2H0YUQ8"/>
<dbReference type="Proteomes" id="UP000228711">
    <property type="component" value="Unassembled WGS sequence"/>
</dbReference>